<dbReference type="SUPFAM" id="SSF50978">
    <property type="entry name" value="WD40 repeat-like"/>
    <property type="match status" value="1"/>
</dbReference>
<dbReference type="VEuPathDB" id="FungiDB:SCODWIG_02992"/>
<proteinExistence type="predicted"/>
<dbReference type="GO" id="GO:0043596">
    <property type="term" value="C:nuclear replication fork"/>
    <property type="evidence" value="ECO:0007669"/>
    <property type="project" value="TreeGrafter"/>
</dbReference>
<dbReference type="Gene3D" id="2.130.10.10">
    <property type="entry name" value="YVTN repeat-like/Quinoprotein amine dehydrogenase"/>
    <property type="match status" value="1"/>
</dbReference>
<dbReference type="AlphaFoldDB" id="A0A376B9D1"/>
<keyword evidence="3" id="KW-0677">Repeat</keyword>
<dbReference type="GO" id="GO:0006281">
    <property type="term" value="P:DNA repair"/>
    <property type="evidence" value="ECO:0007669"/>
    <property type="project" value="TreeGrafter"/>
</dbReference>
<keyword evidence="4" id="KW-0539">Nucleus</keyword>
<evidence type="ECO:0000259" key="6">
    <source>
        <dbReference type="Pfam" id="PF20946"/>
    </source>
</evidence>
<dbReference type="InterPro" id="IPR022100">
    <property type="entry name" value="WDHD1/CFT4_beta-prop_2nd"/>
</dbReference>
<organism evidence="7 8">
    <name type="scientific">Saccharomycodes ludwigii</name>
    <dbReference type="NCBI Taxonomy" id="36035"/>
    <lineage>
        <taxon>Eukaryota</taxon>
        <taxon>Fungi</taxon>
        <taxon>Dikarya</taxon>
        <taxon>Ascomycota</taxon>
        <taxon>Saccharomycotina</taxon>
        <taxon>Saccharomycetes</taxon>
        <taxon>Saccharomycodales</taxon>
        <taxon>Saccharomycodaceae</taxon>
        <taxon>Saccharomycodes</taxon>
    </lineage>
</organism>
<dbReference type="GO" id="GO:0003682">
    <property type="term" value="F:chromatin binding"/>
    <property type="evidence" value="ECO:0007669"/>
    <property type="project" value="TreeGrafter"/>
</dbReference>
<dbReference type="InterPro" id="IPR001680">
    <property type="entry name" value="WD40_rpt"/>
</dbReference>
<dbReference type="InterPro" id="IPR036322">
    <property type="entry name" value="WD40_repeat_dom_sf"/>
</dbReference>
<keyword evidence="2" id="KW-0853">WD repeat</keyword>
<dbReference type="InterPro" id="IPR048591">
    <property type="entry name" value="WDHD1/CFT4_hel"/>
</dbReference>
<evidence type="ECO:0000313" key="7">
    <source>
        <dbReference type="EMBL" id="SSD61231.1"/>
    </source>
</evidence>
<evidence type="ECO:0000313" key="8">
    <source>
        <dbReference type="Proteomes" id="UP000262825"/>
    </source>
</evidence>
<keyword evidence="8" id="KW-1185">Reference proteome</keyword>
<evidence type="ECO:0000256" key="2">
    <source>
        <dbReference type="ARBA" id="ARBA00022574"/>
    </source>
</evidence>
<evidence type="ECO:0000256" key="4">
    <source>
        <dbReference type="ARBA" id="ARBA00023242"/>
    </source>
</evidence>
<protein>
    <submittedName>
        <fullName evidence="7">Uncharacterized protein</fullName>
    </submittedName>
</protein>
<dbReference type="PANTHER" id="PTHR19932:SF10">
    <property type="entry name" value="WD REPEAT AND HMG-BOX DNA-BINDING PROTEIN 1"/>
    <property type="match status" value="1"/>
</dbReference>
<dbReference type="GO" id="GO:0000278">
    <property type="term" value="P:mitotic cell cycle"/>
    <property type="evidence" value="ECO:0007669"/>
    <property type="project" value="TreeGrafter"/>
</dbReference>
<dbReference type="EMBL" id="UFAJ01000616">
    <property type="protein sequence ID" value="SSD61231.1"/>
    <property type="molecule type" value="Genomic_DNA"/>
</dbReference>
<dbReference type="SMART" id="SM00320">
    <property type="entry name" value="WD40"/>
    <property type="match status" value="3"/>
</dbReference>
<reference evidence="8" key="1">
    <citation type="submission" date="2018-06" db="EMBL/GenBank/DDBJ databases">
        <authorList>
            <person name="Guldener U."/>
        </authorList>
    </citation>
    <scope>NUCLEOTIDE SEQUENCE [LARGE SCALE GENOMIC DNA]</scope>
    <source>
        <strain evidence="8">UTAD17</strain>
    </source>
</reference>
<gene>
    <name evidence="7" type="ORF">SCODWIG_02992</name>
</gene>
<dbReference type="InterPro" id="IPR015943">
    <property type="entry name" value="WD40/YVTN_repeat-like_dom_sf"/>
</dbReference>
<comment type="subcellular location">
    <subcellularLocation>
        <location evidence="1">Nucleus</location>
    </subcellularLocation>
</comment>
<dbReference type="Proteomes" id="UP000262825">
    <property type="component" value="Unassembled WGS sequence"/>
</dbReference>
<feature type="domain" description="WDHD1/CFT4 helical bundle" evidence="6">
    <location>
        <begin position="783"/>
        <end position="884"/>
    </location>
</feature>
<accession>A0A376B9D1</accession>
<dbReference type="OrthoDB" id="427368at2759"/>
<dbReference type="Pfam" id="PF12341">
    <property type="entry name" value="Mcl1_mid"/>
    <property type="match status" value="1"/>
</dbReference>
<evidence type="ECO:0000256" key="3">
    <source>
        <dbReference type="ARBA" id="ARBA00022737"/>
    </source>
</evidence>
<dbReference type="PANTHER" id="PTHR19932">
    <property type="entry name" value="WD REPEAT AND HMG-BOX DNA BINDING PROTEIN"/>
    <property type="match status" value="1"/>
</dbReference>
<evidence type="ECO:0000259" key="5">
    <source>
        <dbReference type="Pfam" id="PF12341"/>
    </source>
</evidence>
<sequence length="890" mass="100220">MTRTGITEKEIFSSISKTYVAQSYDKLLTIHKNTCKIFDLKNKEMEEPDVIDTVANPTLAYTPLFIDENTKKLGFFLVNKDDETVYLYQDSNITQATGKYIHRAILNINDIALCHGGKILAIGGTDTEIQLINLSDSSSSQVIKAPNSVLNLAFSNVLNVLGVSFIDGSIALYSLSSAIPERVDNGDLKNYVTPNFSVADDDSDKDEFHSCSRIEFGESTGVFACCNNKSISVYQINNLNKAVKKYEHALPILDFKYVGNDNYICLVDESSKCILWHVATETVVYSNTIIPSNSDNINHLTSLCWSKSYTDLNNFNIYCGTTNGTVVYIENILSPENVSIFPTSSTTNTTEKKGVGLFVDDTASEDEHDQNIVDDINNNIDIKTLGDINNDYDVEVSGNKKRAHLDEYDDLDEELNDLKDDNYIDDYENEESGGILSNQHINNKKLKVGSGFANKPLKPWSQASTEFNFTDRRYLTINTVGYVWAVKSNGSHSVTVSFFDKTFKKEYHFEDVHHFDICSLGENGVLLASSTSGTVFYRSHTSDDAKWLKKMPLNSVGNHEIITSIAVTKKYCYIGTSFGKFYTLNMFGFCENLFKMAPVCALVAAPENSRVFMVHSNISGQLLTFSIFDHKKYYQKDQILPCDFKNIFFTQYGDPCLFSQDNNLIILSKWRNQFESRWIPILDVSFEFWRLTGDFNSKIPSGVHCWCLGVNGSCNNTMTYLLVKGSKHYPDFPISVPQEMTVRIPIINRKEVKEILEEKKQDEEDAGIYTDEQGGLELPIQFKAEEEFLRSKVCGEMLRDTLKTDGEMFGDEERDLLILNTTYDKSLLRIIANACSENNTNKALVLAKELKQDKALAAAIKIADRAGMVHLAQMIGELREARYAAEAENV</sequence>
<evidence type="ECO:0000256" key="1">
    <source>
        <dbReference type="ARBA" id="ARBA00004123"/>
    </source>
</evidence>
<name>A0A376B9D1_9ASCO</name>
<dbReference type="GO" id="GO:0006261">
    <property type="term" value="P:DNA-templated DNA replication"/>
    <property type="evidence" value="ECO:0007669"/>
    <property type="project" value="TreeGrafter"/>
</dbReference>
<dbReference type="Pfam" id="PF20946">
    <property type="entry name" value="Ctf4_C"/>
    <property type="match status" value="1"/>
</dbReference>
<feature type="domain" description="WDHD1/CFT4 second beta-propeller" evidence="5">
    <location>
        <begin position="459"/>
        <end position="746"/>
    </location>
</feature>